<evidence type="ECO:0000313" key="1">
    <source>
        <dbReference type="EMBL" id="GFR05549.1"/>
    </source>
</evidence>
<organism evidence="1 2">
    <name type="scientific">Trichonephila clavata</name>
    <name type="common">Joro spider</name>
    <name type="synonym">Nephila clavata</name>
    <dbReference type="NCBI Taxonomy" id="2740835"/>
    <lineage>
        <taxon>Eukaryota</taxon>
        <taxon>Metazoa</taxon>
        <taxon>Ecdysozoa</taxon>
        <taxon>Arthropoda</taxon>
        <taxon>Chelicerata</taxon>
        <taxon>Arachnida</taxon>
        <taxon>Araneae</taxon>
        <taxon>Araneomorphae</taxon>
        <taxon>Entelegynae</taxon>
        <taxon>Araneoidea</taxon>
        <taxon>Nephilidae</taxon>
        <taxon>Trichonephila</taxon>
    </lineage>
</organism>
<name>A0A8X6GLI8_TRICU</name>
<sequence length="148" mass="17375">MRKLTEIGREDFFACQRFFTKAFREFSVHPLLAKSDFLPDFASFWDQKIHMQNYGQAPLEICQNIQWSPHFLTWVQRNKIEVFSTKLEKKTLGGKAEDNNPRIQNCPLAYAGKRYSKKKFLWRHLGSGYFQTIPFQNFSPAVCLEGNS</sequence>
<accession>A0A8X6GLI8</accession>
<reference evidence="1" key="1">
    <citation type="submission" date="2020-07" db="EMBL/GenBank/DDBJ databases">
        <title>Multicomponent nature underlies the extraordinary mechanical properties of spider dragline silk.</title>
        <authorList>
            <person name="Kono N."/>
            <person name="Nakamura H."/>
            <person name="Mori M."/>
            <person name="Yoshida Y."/>
            <person name="Ohtoshi R."/>
            <person name="Malay A.D."/>
            <person name="Moran D.A.P."/>
            <person name="Tomita M."/>
            <person name="Numata K."/>
            <person name="Arakawa K."/>
        </authorList>
    </citation>
    <scope>NUCLEOTIDE SEQUENCE</scope>
</reference>
<dbReference type="AlphaFoldDB" id="A0A8X6GLI8"/>
<dbReference type="Proteomes" id="UP000887116">
    <property type="component" value="Unassembled WGS sequence"/>
</dbReference>
<evidence type="ECO:0000313" key="2">
    <source>
        <dbReference type="Proteomes" id="UP000887116"/>
    </source>
</evidence>
<comment type="caution">
    <text evidence="1">The sequence shown here is derived from an EMBL/GenBank/DDBJ whole genome shotgun (WGS) entry which is preliminary data.</text>
</comment>
<protein>
    <submittedName>
        <fullName evidence="1">Uncharacterized protein</fullName>
    </submittedName>
</protein>
<proteinExistence type="predicted"/>
<dbReference type="OrthoDB" id="10350918at2759"/>
<keyword evidence="2" id="KW-1185">Reference proteome</keyword>
<gene>
    <name evidence="1" type="ORF">TNCT_376311</name>
</gene>
<dbReference type="EMBL" id="BMAO01015976">
    <property type="protein sequence ID" value="GFR05549.1"/>
    <property type="molecule type" value="Genomic_DNA"/>
</dbReference>